<reference evidence="3" key="1">
    <citation type="submission" date="2021-02" db="EMBL/GenBank/DDBJ databases">
        <title>Genomic Encyclopedia of Type Strains, Phase IV (KMG-V): Genome sequencing to study the core and pangenomes of soil and plant-associated prokaryotes.</title>
        <authorList>
            <person name="Whitman W."/>
        </authorList>
    </citation>
    <scope>NUCLEOTIDE SEQUENCE</scope>
    <source>
        <strain evidence="3">USDA 406</strain>
    </source>
</reference>
<dbReference type="GO" id="GO:0016705">
    <property type="term" value="F:oxidoreductase activity, acting on paired donors, with incorporation or reduction of molecular oxygen"/>
    <property type="evidence" value="ECO:0007669"/>
    <property type="project" value="InterPro"/>
</dbReference>
<dbReference type="InterPro" id="IPR001128">
    <property type="entry name" value="Cyt_P450"/>
</dbReference>
<name>A0A8I1Y4A7_BRAEL</name>
<dbReference type="GO" id="GO:0020037">
    <property type="term" value="F:heme binding"/>
    <property type="evidence" value="ECO:0007669"/>
    <property type="project" value="InterPro"/>
</dbReference>
<dbReference type="PRINTS" id="PR00359">
    <property type="entry name" value="BP450"/>
</dbReference>
<dbReference type="PANTHER" id="PTHR46696">
    <property type="entry name" value="P450, PUTATIVE (EUROFUNG)-RELATED"/>
    <property type="match status" value="1"/>
</dbReference>
<accession>A0A8I1Y4A7</accession>
<dbReference type="AlphaFoldDB" id="A0A8I1Y4A7"/>
<comment type="similarity">
    <text evidence="2">Belongs to the cytochrome P450 family.</text>
</comment>
<proteinExistence type="inferred from homology"/>
<sequence length="368" mass="41971">MFITRFPDVQEALSRPDIFNVTYAPMMDPSVGPFMLGRDCTEINQRDKGIMRAFMRMEDLPAIRQKVRSLANASVEKQIYTQNQIEVVSTLSRLVPIQLTREYFGFPGPDLASMFRWSRATQYDMFHNLDKDPKVHQDNIDAGQEMRAYLTQLLPQRREQLKNGAPLEDVFSRLLNSHFDDSIGFADERIITNMMGTLVGGIETTSAAIVQLLDELFKRPRILKEAIDVASSNNDHLMYRYCWEALRFNPINPFVVRHCRTDYRIAKGSLRATTIKAGSTVLISTRSAMRDGLQLPAPSSFAIDRPESVYMHLGYGMHTCLGDQISRIQVPEIVRRILQIRGVRPAAEIDYAGGPFPERYPITYDTPV</sequence>
<dbReference type="CDD" id="cd20612">
    <property type="entry name" value="CYP_LDS-like_C"/>
    <property type="match status" value="1"/>
</dbReference>
<dbReference type="GO" id="GO:0005506">
    <property type="term" value="F:iron ion binding"/>
    <property type="evidence" value="ECO:0007669"/>
    <property type="project" value="InterPro"/>
</dbReference>
<dbReference type="GO" id="GO:0004497">
    <property type="term" value="F:monooxygenase activity"/>
    <property type="evidence" value="ECO:0007669"/>
    <property type="project" value="InterPro"/>
</dbReference>
<dbReference type="Gene3D" id="1.10.630.10">
    <property type="entry name" value="Cytochrome P450"/>
    <property type="match status" value="1"/>
</dbReference>
<dbReference type="RefSeq" id="WP_304495054.1">
    <property type="nucleotide sequence ID" value="NZ_CP126029.1"/>
</dbReference>
<comment type="cofactor">
    <cofactor evidence="1">
        <name>heme</name>
        <dbReference type="ChEBI" id="CHEBI:30413"/>
    </cofactor>
</comment>
<dbReference type="SUPFAM" id="SSF48264">
    <property type="entry name" value="Cytochrome P450"/>
    <property type="match status" value="1"/>
</dbReference>
<protein>
    <submittedName>
        <fullName evidence="3">Cytochrome P450</fullName>
    </submittedName>
</protein>
<evidence type="ECO:0000313" key="3">
    <source>
        <dbReference type="EMBL" id="MBP1291749.1"/>
    </source>
</evidence>
<dbReference type="InterPro" id="IPR002397">
    <property type="entry name" value="Cyt_P450_B"/>
</dbReference>
<gene>
    <name evidence="3" type="ORF">JOH49_001502</name>
</gene>
<evidence type="ECO:0000313" key="4">
    <source>
        <dbReference type="Proteomes" id="UP000673383"/>
    </source>
</evidence>
<evidence type="ECO:0000256" key="1">
    <source>
        <dbReference type="ARBA" id="ARBA00001971"/>
    </source>
</evidence>
<dbReference type="Proteomes" id="UP000673383">
    <property type="component" value="Unassembled WGS sequence"/>
</dbReference>
<dbReference type="InterPro" id="IPR036396">
    <property type="entry name" value="Cyt_P450_sf"/>
</dbReference>
<evidence type="ECO:0000256" key="2">
    <source>
        <dbReference type="ARBA" id="ARBA00010617"/>
    </source>
</evidence>
<dbReference type="EMBL" id="JAFICZ010000001">
    <property type="protein sequence ID" value="MBP1291749.1"/>
    <property type="molecule type" value="Genomic_DNA"/>
</dbReference>
<dbReference type="PANTHER" id="PTHR46696:SF1">
    <property type="entry name" value="CYTOCHROME P450 YJIB-RELATED"/>
    <property type="match status" value="1"/>
</dbReference>
<comment type="caution">
    <text evidence="3">The sequence shown here is derived from an EMBL/GenBank/DDBJ whole genome shotgun (WGS) entry which is preliminary data.</text>
</comment>
<dbReference type="Pfam" id="PF00067">
    <property type="entry name" value="p450"/>
    <property type="match status" value="1"/>
</dbReference>
<organism evidence="3 4">
    <name type="scientific">Bradyrhizobium elkanii</name>
    <dbReference type="NCBI Taxonomy" id="29448"/>
    <lineage>
        <taxon>Bacteria</taxon>
        <taxon>Pseudomonadati</taxon>
        <taxon>Pseudomonadota</taxon>
        <taxon>Alphaproteobacteria</taxon>
        <taxon>Hyphomicrobiales</taxon>
        <taxon>Nitrobacteraceae</taxon>
        <taxon>Bradyrhizobium</taxon>
    </lineage>
</organism>